<dbReference type="SUPFAM" id="SSF56214">
    <property type="entry name" value="4'-phosphopantetheinyl transferase"/>
    <property type="match status" value="2"/>
</dbReference>
<accession>A0A852TR35</accession>
<evidence type="ECO:0000313" key="5">
    <source>
        <dbReference type="Proteomes" id="UP000589036"/>
    </source>
</evidence>
<dbReference type="GO" id="GO:0019878">
    <property type="term" value="P:lysine biosynthetic process via aminoadipic acid"/>
    <property type="evidence" value="ECO:0007669"/>
    <property type="project" value="TreeGrafter"/>
</dbReference>
<evidence type="ECO:0000256" key="1">
    <source>
        <dbReference type="ARBA" id="ARBA00010990"/>
    </source>
</evidence>
<dbReference type="GO" id="GO:0008897">
    <property type="term" value="F:holo-[acyl-carrier-protein] synthase activity"/>
    <property type="evidence" value="ECO:0007669"/>
    <property type="project" value="InterPro"/>
</dbReference>
<feature type="domain" description="4'-phosphopantetheinyl transferase" evidence="3">
    <location>
        <begin position="118"/>
        <end position="223"/>
    </location>
</feature>
<dbReference type="GO" id="GO:0005829">
    <property type="term" value="C:cytosol"/>
    <property type="evidence" value="ECO:0007669"/>
    <property type="project" value="TreeGrafter"/>
</dbReference>
<sequence>MIRPANPVTCAVWWADPALAGPAALPALLDERERERHARYRMAADRDRYAAAHALARLVCAREAGCAPQEVAFTLHCGHCDRPEPHGKPRPAGPAQGLELSITHSGARVAVAVARGAAVGVDVEQVREGRDIEGLADYALTGAERTALDAVPAAGRTAGFFTYWSRKEALLKATGEGLSGGLASVAVSGPADDPAVLAWDSPGAPEHVWLGDLDAGPDHRAALAVLTGAPVDVVEHDATELLTTVPGQHV</sequence>
<gene>
    <name evidence="4" type="ORF">HDA32_001976</name>
</gene>
<dbReference type="PANTHER" id="PTHR12215">
    <property type="entry name" value="PHOSPHOPANTETHEINE TRANSFERASE"/>
    <property type="match status" value="1"/>
</dbReference>
<dbReference type="Pfam" id="PF01648">
    <property type="entry name" value="ACPS"/>
    <property type="match status" value="1"/>
</dbReference>
<evidence type="ECO:0000313" key="4">
    <source>
        <dbReference type="EMBL" id="NYE46856.1"/>
    </source>
</evidence>
<proteinExistence type="inferred from homology"/>
<evidence type="ECO:0000259" key="3">
    <source>
        <dbReference type="Pfam" id="PF01648"/>
    </source>
</evidence>
<evidence type="ECO:0000256" key="2">
    <source>
        <dbReference type="ARBA" id="ARBA00022679"/>
    </source>
</evidence>
<dbReference type="InterPro" id="IPR050559">
    <property type="entry name" value="P-Pant_transferase_sf"/>
</dbReference>
<dbReference type="RefSeq" id="WP_312863115.1">
    <property type="nucleotide sequence ID" value="NZ_BAAAYY010000001.1"/>
</dbReference>
<dbReference type="EC" id="2.7.8.-" evidence="4"/>
<protein>
    <submittedName>
        <fullName evidence="4">4'-phosphopantetheinyl transferase</fullName>
        <ecNumber evidence="4">2.7.8.-</ecNumber>
    </submittedName>
</protein>
<dbReference type="EMBL" id="JACCCC010000001">
    <property type="protein sequence ID" value="NYE46856.1"/>
    <property type="molecule type" value="Genomic_DNA"/>
</dbReference>
<dbReference type="InterPro" id="IPR008278">
    <property type="entry name" value="4-PPantetheinyl_Trfase_dom"/>
</dbReference>
<dbReference type="Gene3D" id="3.90.470.20">
    <property type="entry name" value="4'-phosphopantetheinyl transferase domain"/>
    <property type="match status" value="2"/>
</dbReference>
<keyword evidence="5" id="KW-1185">Reference proteome</keyword>
<dbReference type="AlphaFoldDB" id="A0A852TR35"/>
<dbReference type="PANTHER" id="PTHR12215:SF10">
    <property type="entry name" value="L-AMINOADIPATE-SEMIALDEHYDE DEHYDROGENASE-PHOSPHOPANTETHEINYL TRANSFERASE"/>
    <property type="match status" value="1"/>
</dbReference>
<reference evidence="4 5" key="1">
    <citation type="submission" date="2020-07" db="EMBL/GenBank/DDBJ databases">
        <title>Sequencing the genomes of 1000 actinobacteria strains.</title>
        <authorList>
            <person name="Klenk H.-P."/>
        </authorList>
    </citation>
    <scope>NUCLEOTIDE SEQUENCE [LARGE SCALE GENOMIC DNA]</scope>
    <source>
        <strain evidence="4 5">CXB654</strain>
    </source>
</reference>
<dbReference type="InterPro" id="IPR037143">
    <property type="entry name" value="4-PPantetheinyl_Trfase_dom_sf"/>
</dbReference>
<comment type="caution">
    <text evidence="4">The sequence shown here is derived from an EMBL/GenBank/DDBJ whole genome shotgun (WGS) entry which is preliminary data.</text>
</comment>
<keyword evidence="2 4" id="KW-0808">Transferase</keyword>
<comment type="similarity">
    <text evidence="1">Belongs to the P-Pant transferase superfamily. Gsp/Sfp/HetI/AcpT family.</text>
</comment>
<dbReference type="Proteomes" id="UP000589036">
    <property type="component" value="Unassembled WGS sequence"/>
</dbReference>
<organism evidence="4 5">
    <name type="scientific">Spinactinospora alkalitolerans</name>
    <dbReference type="NCBI Taxonomy" id="687207"/>
    <lineage>
        <taxon>Bacteria</taxon>
        <taxon>Bacillati</taxon>
        <taxon>Actinomycetota</taxon>
        <taxon>Actinomycetes</taxon>
        <taxon>Streptosporangiales</taxon>
        <taxon>Nocardiopsidaceae</taxon>
        <taxon>Spinactinospora</taxon>
    </lineage>
</organism>
<dbReference type="GO" id="GO:0000287">
    <property type="term" value="F:magnesium ion binding"/>
    <property type="evidence" value="ECO:0007669"/>
    <property type="project" value="InterPro"/>
</dbReference>
<name>A0A852TR35_9ACTN</name>